<dbReference type="CDD" id="cd00188">
    <property type="entry name" value="TOPRIM"/>
    <property type="match status" value="1"/>
</dbReference>
<proteinExistence type="predicted"/>
<sequence>MRVAPPYNTAIGVKKSLAPPVIIPDPSHKGASAVEVFSHLYKQLYTREVFGHTVSYSLLKNNKYHFFRASSPQSKALTYFIPRVFHLLINCQENERARGLTYERPRQFGSKTNILYGTMDTLCDIYNFDLRSDLKITKEAKAVIYSNILSHNPVYLTGENENFIPVMMTERVLIILFEKDSVAIARELQKSGIKKPYFLIIPKGNPSNYTKNFASKLAQRFVSSVIFIADRDAAGLNSYNKCRELIPNLTYIKVNDKSYNPESVPHFTERHASLLQRLTKSSSSPPFIQSLAREIKLNENPLHINNNYQLPRKLVELILKTDFTQNEGGYCDLNISRD</sequence>
<dbReference type="AlphaFoldDB" id="A0AAD5BBG6"/>
<dbReference type="Proteomes" id="UP001204833">
    <property type="component" value="Unassembled WGS sequence"/>
</dbReference>
<dbReference type="GO" id="GO:0005694">
    <property type="term" value="C:chromosome"/>
    <property type="evidence" value="ECO:0007669"/>
    <property type="project" value="InterPro"/>
</dbReference>
<name>A0AAD5BBG6_9ASCO</name>
<organism evidence="1 2">
    <name type="scientific">Candida theae</name>
    <dbReference type="NCBI Taxonomy" id="1198502"/>
    <lineage>
        <taxon>Eukaryota</taxon>
        <taxon>Fungi</taxon>
        <taxon>Dikarya</taxon>
        <taxon>Ascomycota</taxon>
        <taxon>Saccharomycotina</taxon>
        <taxon>Pichiomycetes</taxon>
        <taxon>Debaryomycetaceae</taxon>
        <taxon>Candida/Lodderomyces clade</taxon>
        <taxon>Candida</taxon>
    </lineage>
</organism>
<dbReference type="GeneID" id="76152683"/>
<dbReference type="GO" id="GO:0003677">
    <property type="term" value="F:DNA binding"/>
    <property type="evidence" value="ECO:0007669"/>
    <property type="project" value="InterPro"/>
</dbReference>
<comment type="caution">
    <text evidence="1">The sequence shown here is derived from an EMBL/GenBank/DDBJ whole genome shotgun (WGS) entry which is preliminary data.</text>
</comment>
<dbReference type="EMBL" id="JAIHNG010000162">
    <property type="protein sequence ID" value="KAI5949816.1"/>
    <property type="molecule type" value="Genomic_DNA"/>
</dbReference>
<evidence type="ECO:0000313" key="1">
    <source>
        <dbReference type="EMBL" id="KAI5949816.1"/>
    </source>
</evidence>
<keyword evidence="2" id="KW-1185">Reference proteome</keyword>
<gene>
    <name evidence="1" type="ORF">KGF57_004639</name>
</gene>
<protein>
    <submittedName>
        <fullName evidence="1">Uncharacterized protein</fullName>
    </submittedName>
</protein>
<dbReference type="InterPro" id="IPR036078">
    <property type="entry name" value="Spo11/TopoVI_A_sf"/>
</dbReference>
<evidence type="ECO:0000313" key="2">
    <source>
        <dbReference type="Proteomes" id="UP001204833"/>
    </source>
</evidence>
<accession>A0AAD5BBG6</accession>
<dbReference type="RefSeq" id="XP_051606971.1">
    <property type="nucleotide sequence ID" value="XM_051754170.1"/>
</dbReference>
<dbReference type="SUPFAM" id="SSF56726">
    <property type="entry name" value="DNA topoisomerase IV, alpha subunit"/>
    <property type="match status" value="1"/>
</dbReference>
<reference evidence="1 2" key="1">
    <citation type="journal article" date="2022" name="DNA Res.">
        <title>Genome analysis of five recently described species of the CUG-Ser clade uncovers Candida theae as a new hybrid lineage with pathogenic potential in the Candida parapsilosis species complex.</title>
        <authorList>
            <person name="Mixao V."/>
            <person name="Del Olmo V."/>
            <person name="Hegedusova E."/>
            <person name="Saus E."/>
            <person name="Pryszcz L."/>
            <person name="Cillingova A."/>
            <person name="Nosek J."/>
            <person name="Gabaldon T."/>
        </authorList>
    </citation>
    <scope>NUCLEOTIDE SEQUENCE [LARGE SCALE GENOMIC DNA]</scope>
    <source>
        <strain evidence="1 2">CBS 12239</strain>
    </source>
</reference>